<feature type="binding site" evidence="5 7">
    <location>
        <position position="316"/>
    </location>
    <ligand>
        <name>substrate</name>
    </ligand>
</feature>
<dbReference type="InterPro" id="IPR009006">
    <property type="entry name" value="Ala_racemase/Decarboxylase_C"/>
</dbReference>
<feature type="binding site" evidence="5 7">
    <location>
        <position position="138"/>
    </location>
    <ligand>
        <name>substrate</name>
    </ligand>
</feature>
<keyword evidence="3 5" id="KW-0663">Pyridoxal phosphate</keyword>
<dbReference type="PANTHER" id="PTHR30511:SF0">
    <property type="entry name" value="ALANINE RACEMASE, CATABOLIC-RELATED"/>
    <property type="match status" value="1"/>
</dbReference>
<name>A0A7X1B055_9BACT</name>
<dbReference type="InterPro" id="IPR029066">
    <property type="entry name" value="PLP-binding_barrel"/>
</dbReference>
<dbReference type="GO" id="GO:0005829">
    <property type="term" value="C:cytosol"/>
    <property type="evidence" value="ECO:0007669"/>
    <property type="project" value="TreeGrafter"/>
</dbReference>
<feature type="active site" description="Proton acceptor; specific for D-alanine" evidence="5">
    <location>
        <position position="40"/>
    </location>
</feature>
<organism evidence="9 10">
    <name type="scientific">Puniceicoccus vermicola</name>
    <dbReference type="NCBI Taxonomy" id="388746"/>
    <lineage>
        <taxon>Bacteria</taxon>
        <taxon>Pseudomonadati</taxon>
        <taxon>Verrucomicrobiota</taxon>
        <taxon>Opitutia</taxon>
        <taxon>Puniceicoccales</taxon>
        <taxon>Puniceicoccaceae</taxon>
        <taxon>Puniceicoccus</taxon>
    </lineage>
</organism>
<dbReference type="Gene3D" id="2.40.37.10">
    <property type="entry name" value="Lyase, Ornithine Decarboxylase, Chain A, domain 1"/>
    <property type="match status" value="1"/>
</dbReference>
<dbReference type="GO" id="GO:0030632">
    <property type="term" value="P:D-alanine biosynthetic process"/>
    <property type="evidence" value="ECO:0007669"/>
    <property type="project" value="UniProtKB-UniRule"/>
</dbReference>
<dbReference type="InterPro" id="IPR001608">
    <property type="entry name" value="Ala_racemase_N"/>
</dbReference>
<evidence type="ECO:0000256" key="7">
    <source>
        <dbReference type="PIRSR" id="PIRSR600821-52"/>
    </source>
</evidence>
<evidence type="ECO:0000256" key="2">
    <source>
        <dbReference type="ARBA" id="ARBA00001933"/>
    </source>
</evidence>
<evidence type="ECO:0000259" key="8">
    <source>
        <dbReference type="SMART" id="SM01005"/>
    </source>
</evidence>
<dbReference type="PANTHER" id="PTHR30511">
    <property type="entry name" value="ALANINE RACEMASE"/>
    <property type="match status" value="1"/>
</dbReference>
<comment type="catalytic activity">
    <reaction evidence="1 5">
        <text>L-alanine = D-alanine</text>
        <dbReference type="Rhea" id="RHEA:20249"/>
        <dbReference type="ChEBI" id="CHEBI:57416"/>
        <dbReference type="ChEBI" id="CHEBI:57972"/>
        <dbReference type="EC" id="5.1.1.1"/>
    </reaction>
</comment>
<dbReference type="GO" id="GO:0030170">
    <property type="term" value="F:pyridoxal phosphate binding"/>
    <property type="evidence" value="ECO:0007669"/>
    <property type="project" value="UniProtKB-UniRule"/>
</dbReference>
<comment type="function">
    <text evidence="5">Catalyzes the interconversion of L-alanine and D-alanine. May also act on other amino acids.</text>
</comment>
<dbReference type="EMBL" id="JACHVA010000118">
    <property type="protein sequence ID" value="MBC2603122.1"/>
    <property type="molecule type" value="Genomic_DNA"/>
</dbReference>
<evidence type="ECO:0000256" key="1">
    <source>
        <dbReference type="ARBA" id="ARBA00000316"/>
    </source>
</evidence>
<dbReference type="UniPathway" id="UPA00042">
    <property type="reaction ID" value="UER00497"/>
</dbReference>
<keyword evidence="4 5" id="KW-0413">Isomerase</keyword>
<dbReference type="AlphaFoldDB" id="A0A7X1B055"/>
<dbReference type="PROSITE" id="PS00395">
    <property type="entry name" value="ALANINE_RACEMASE"/>
    <property type="match status" value="1"/>
</dbReference>
<evidence type="ECO:0000256" key="5">
    <source>
        <dbReference type="HAMAP-Rule" id="MF_01201"/>
    </source>
</evidence>
<dbReference type="CDD" id="cd00430">
    <property type="entry name" value="PLPDE_III_AR"/>
    <property type="match status" value="1"/>
</dbReference>
<dbReference type="FunFam" id="3.20.20.10:FF:000002">
    <property type="entry name" value="Alanine racemase"/>
    <property type="match status" value="1"/>
</dbReference>
<dbReference type="Gene3D" id="3.20.20.10">
    <property type="entry name" value="Alanine racemase"/>
    <property type="match status" value="1"/>
</dbReference>
<dbReference type="NCBIfam" id="TIGR00492">
    <property type="entry name" value="alr"/>
    <property type="match status" value="1"/>
</dbReference>
<proteinExistence type="inferred from homology"/>
<comment type="caution">
    <text evidence="9">The sequence shown here is derived from an EMBL/GenBank/DDBJ whole genome shotgun (WGS) entry which is preliminary data.</text>
</comment>
<protein>
    <recommendedName>
        <fullName evidence="5">Alanine racemase</fullName>
        <ecNumber evidence="5">5.1.1.1</ecNumber>
    </recommendedName>
</protein>
<dbReference type="Pfam" id="PF00842">
    <property type="entry name" value="Ala_racemase_C"/>
    <property type="match status" value="1"/>
</dbReference>
<dbReference type="Proteomes" id="UP000525652">
    <property type="component" value="Unassembled WGS sequence"/>
</dbReference>
<evidence type="ECO:0000256" key="4">
    <source>
        <dbReference type="ARBA" id="ARBA00023235"/>
    </source>
</evidence>
<evidence type="ECO:0000256" key="6">
    <source>
        <dbReference type="PIRSR" id="PIRSR600821-50"/>
    </source>
</evidence>
<reference evidence="9 10" key="1">
    <citation type="submission" date="2020-07" db="EMBL/GenBank/DDBJ databases">
        <authorList>
            <person name="Feng X."/>
        </authorList>
    </citation>
    <scope>NUCLEOTIDE SEQUENCE [LARGE SCALE GENOMIC DNA]</scope>
    <source>
        <strain evidence="9 10">JCM14086</strain>
    </source>
</reference>
<evidence type="ECO:0000313" key="10">
    <source>
        <dbReference type="Proteomes" id="UP000525652"/>
    </source>
</evidence>
<comment type="pathway">
    <text evidence="5">Amino-acid biosynthesis; D-alanine biosynthesis; D-alanine from L-alanine: step 1/1.</text>
</comment>
<feature type="domain" description="Alanine racemase C-terminal" evidence="8">
    <location>
        <begin position="247"/>
        <end position="375"/>
    </location>
</feature>
<dbReference type="SUPFAM" id="SSF50621">
    <property type="entry name" value="Alanine racemase C-terminal domain-like"/>
    <property type="match status" value="1"/>
</dbReference>
<dbReference type="GO" id="GO:0008784">
    <property type="term" value="F:alanine racemase activity"/>
    <property type="evidence" value="ECO:0007669"/>
    <property type="project" value="UniProtKB-UniRule"/>
</dbReference>
<comment type="cofactor">
    <cofactor evidence="2 5 6">
        <name>pyridoxal 5'-phosphate</name>
        <dbReference type="ChEBI" id="CHEBI:597326"/>
    </cofactor>
</comment>
<evidence type="ECO:0000313" key="9">
    <source>
        <dbReference type="EMBL" id="MBC2603122.1"/>
    </source>
</evidence>
<dbReference type="Pfam" id="PF01168">
    <property type="entry name" value="Ala_racemase_N"/>
    <property type="match status" value="1"/>
</dbReference>
<dbReference type="RefSeq" id="WP_185693763.1">
    <property type="nucleotide sequence ID" value="NZ_JACHVA010000118.1"/>
</dbReference>
<gene>
    <name evidence="9" type="primary">alr</name>
    <name evidence="9" type="ORF">H5P30_15165</name>
</gene>
<dbReference type="EC" id="5.1.1.1" evidence="5"/>
<comment type="similarity">
    <text evidence="5">Belongs to the alanine racemase family.</text>
</comment>
<feature type="modified residue" description="N6-(pyridoxal phosphate)lysine" evidence="5 6">
    <location>
        <position position="40"/>
    </location>
</feature>
<dbReference type="SUPFAM" id="SSF51419">
    <property type="entry name" value="PLP-binding barrel"/>
    <property type="match status" value="1"/>
</dbReference>
<dbReference type="PRINTS" id="PR00992">
    <property type="entry name" value="ALARACEMASE"/>
</dbReference>
<dbReference type="InterPro" id="IPR020622">
    <property type="entry name" value="Ala_racemase_pyridoxalP-BS"/>
</dbReference>
<dbReference type="HAMAP" id="MF_01201">
    <property type="entry name" value="Ala_racemase"/>
    <property type="match status" value="1"/>
</dbReference>
<dbReference type="InterPro" id="IPR000821">
    <property type="entry name" value="Ala_racemase"/>
</dbReference>
<evidence type="ECO:0000256" key="3">
    <source>
        <dbReference type="ARBA" id="ARBA00022898"/>
    </source>
</evidence>
<dbReference type="InterPro" id="IPR011079">
    <property type="entry name" value="Ala_racemase_C"/>
</dbReference>
<accession>A0A7X1B055</accession>
<keyword evidence="10" id="KW-1185">Reference proteome</keyword>
<dbReference type="SMART" id="SM01005">
    <property type="entry name" value="Ala_racemase_C"/>
    <property type="match status" value="1"/>
</dbReference>
<feature type="active site" description="Proton acceptor; specific for L-alanine" evidence="5">
    <location>
        <position position="268"/>
    </location>
</feature>
<sequence length="379" mass="41861">MSYSNQHRCWVEIDLGALERNLGRIRDNLPQGVRYVAVVKADAYGHGVHQTASRLMQANADAFAVANVEEGARLLEIARGWPILVLGPVLPEEENALIQLGLVATVSSCEEAIRFSESAGNLGQTLDVHVKIDTGMGRLGVWHEEATRVFQTIASSENLRLRGIYTHYSDAVESPEFTREQRARFVQAVRAAGLEDRNDLLIHADNSAGTEAFDRNNPFNAVRVGLLQFGVTQYPSSVFHSVSIEPVFRFFTRVGLIKSLPAGTPVSYGRTYVTKERIRTAILTAGYGDGIPTAASNRGEVLIRGQRCPILGRVTMDQTVVDVTKVENLEVGEKAVIIGRSESSEITVSEFSRWTDSIPWEVFCSVTKRVPRLYSTARK</sequence>